<dbReference type="AlphaFoldDB" id="A0A4Q2DDJ1"/>
<feature type="region of interest" description="Disordered" evidence="1">
    <location>
        <begin position="217"/>
        <end position="328"/>
    </location>
</feature>
<feature type="compositionally biased region" description="Low complexity" evidence="1">
    <location>
        <begin position="234"/>
        <end position="246"/>
    </location>
</feature>
<sequence length="500" mass="52592">MLFPTLSLLSISLWASQGVHSRPVMMRQAQPEKFVLPVPTEPPGPTLDVTATRAATAAQIRSAASPDLCFDVSDFRAGDFRFNLVPLALKPCDSSIEGQKFDLITKGEHNNSPNGDRTLIVSTQQLTCVDRRSNKNDRTRPGLFACGGRAAGDGETTADQLYFFNGSFTGGFPLVRDAVNNGIGPGNTCLTLNQDGFVSNTPCSPPNFTPEQTWVVDAQSEQPSGPPSEPPSESPSESPSSSTPASVCTQTVTETVSVTATISPPPETTATSTSASASSTPPPEATATSNSTSTSVTAPSPTATQGLPEKFVLPTPAEGPGPTFDNTATRAATNAHIRNAASPDLCFDVSDFRSGDFRFNLVPVALKQCNAAVDGQKFDLITKGAHNNVQDGSRTLIVSSQQFTCVDRRSNKNDRTRPGLFACGGRAAGDGETTADQQYFFNQNASLSGGIGFPLARDAVNNGVGPGNQCLTLNADGFLSNTPCSPPNFTPEQTWFVGDL</sequence>
<gene>
    <name evidence="3" type="ORF">EST38_g9278</name>
</gene>
<dbReference type="EMBL" id="SDEE01000423">
    <property type="protein sequence ID" value="RXW16575.1"/>
    <property type="molecule type" value="Genomic_DNA"/>
</dbReference>
<feature type="compositionally biased region" description="Polar residues" evidence="1">
    <location>
        <begin position="247"/>
        <end position="258"/>
    </location>
</feature>
<dbReference type="PROSITE" id="PS50231">
    <property type="entry name" value="RICIN_B_LECTIN"/>
    <property type="match status" value="2"/>
</dbReference>
<feature type="compositionally biased region" description="Low complexity" evidence="1">
    <location>
        <begin position="268"/>
        <end position="304"/>
    </location>
</feature>
<proteinExistence type="predicted"/>
<protein>
    <recommendedName>
        <fullName evidence="5">Ricin B lectin domain-containing protein</fullName>
    </recommendedName>
</protein>
<evidence type="ECO:0000256" key="1">
    <source>
        <dbReference type="SAM" id="MobiDB-lite"/>
    </source>
</evidence>
<evidence type="ECO:0000256" key="2">
    <source>
        <dbReference type="SAM" id="SignalP"/>
    </source>
</evidence>
<feature type="compositionally biased region" description="Pro residues" evidence="1">
    <location>
        <begin position="224"/>
        <end position="233"/>
    </location>
</feature>
<dbReference type="SUPFAM" id="SSF50370">
    <property type="entry name" value="Ricin B-like lectins"/>
    <property type="match status" value="2"/>
</dbReference>
<evidence type="ECO:0008006" key="5">
    <source>
        <dbReference type="Google" id="ProtNLM"/>
    </source>
</evidence>
<evidence type="ECO:0000313" key="3">
    <source>
        <dbReference type="EMBL" id="RXW16575.1"/>
    </source>
</evidence>
<comment type="caution">
    <text evidence="3">The sequence shown here is derived from an EMBL/GenBank/DDBJ whole genome shotgun (WGS) entry which is preliminary data.</text>
</comment>
<feature type="signal peptide" evidence="2">
    <location>
        <begin position="1"/>
        <end position="21"/>
    </location>
</feature>
<evidence type="ECO:0000313" key="4">
    <source>
        <dbReference type="Proteomes" id="UP000290288"/>
    </source>
</evidence>
<name>A0A4Q2DDJ1_9AGAR</name>
<dbReference type="Proteomes" id="UP000290288">
    <property type="component" value="Unassembled WGS sequence"/>
</dbReference>
<dbReference type="InterPro" id="IPR035992">
    <property type="entry name" value="Ricin_B-like_lectins"/>
</dbReference>
<dbReference type="OrthoDB" id="5383818at2759"/>
<feature type="chain" id="PRO_5020311440" description="Ricin B lectin domain-containing protein" evidence="2">
    <location>
        <begin position="22"/>
        <end position="500"/>
    </location>
</feature>
<keyword evidence="2" id="KW-0732">Signal</keyword>
<accession>A0A4Q2DDJ1</accession>
<organism evidence="3 4">
    <name type="scientific">Candolleomyces aberdarensis</name>
    <dbReference type="NCBI Taxonomy" id="2316362"/>
    <lineage>
        <taxon>Eukaryota</taxon>
        <taxon>Fungi</taxon>
        <taxon>Dikarya</taxon>
        <taxon>Basidiomycota</taxon>
        <taxon>Agaricomycotina</taxon>
        <taxon>Agaricomycetes</taxon>
        <taxon>Agaricomycetidae</taxon>
        <taxon>Agaricales</taxon>
        <taxon>Agaricineae</taxon>
        <taxon>Psathyrellaceae</taxon>
        <taxon>Candolleomyces</taxon>
    </lineage>
</organism>
<keyword evidence="4" id="KW-1185">Reference proteome</keyword>
<reference evidence="3 4" key="1">
    <citation type="submission" date="2019-01" db="EMBL/GenBank/DDBJ databases">
        <title>Draft genome sequence of Psathyrella aberdarensis IHI B618.</title>
        <authorList>
            <person name="Buettner E."/>
            <person name="Kellner H."/>
        </authorList>
    </citation>
    <scope>NUCLEOTIDE SEQUENCE [LARGE SCALE GENOMIC DNA]</scope>
    <source>
        <strain evidence="3 4">IHI B618</strain>
    </source>
</reference>